<evidence type="ECO:0000313" key="2">
    <source>
        <dbReference type="Proteomes" id="UP000269945"/>
    </source>
</evidence>
<keyword evidence="2" id="KW-1185">Reference proteome</keyword>
<gene>
    <name evidence="1" type="ORF">BN2614_LOCUS4</name>
</gene>
<evidence type="ECO:0000313" key="1">
    <source>
        <dbReference type="EMBL" id="VCW50065.1"/>
    </source>
</evidence>
<protein>
    <submittedName>
        <fullName evidence="1">Uncharacterized protein</fullName>
    </submittedName>
</protein>
<dbReference type="Proteomes" id="UP000269945">
    <property type="component" value="Unassembled WGS sequence"/>
</dbReference>
<comment type="caution">
    <text evidence="1">The sequence shown here is derived from an EMBL/GenBank/DDBJ whole genome shotgun (WGS) entry which is preliminary data.</text>
</comment>
<organism evidence="1 2">
    <name type="scientific">Gulo gulo</name>
    <name type="common">Wolverine</name>
    <name type="synonym">Gluton</name>
    <dbReference type="NCBI Taxonomy" id="48420"/>
    <lineage>
        <taxon>Eukaryota</taxon>
        <taxon>Metazoa</taxon>
        <taxon>Chordata</taxon>
        <taxon>Craniata</taxon>
        <taxon>Vertebrata</taxon>
        <taxon>Euteleostomi</taxon>
        <taxon>Mammalia</taxon>
        <taxon>Eutheria</taxon>
        <taxon>Laurasiatheria</taxon>
        <taxon>Carnivora</taxon>
        <taxon>Caniformia</taxon>
        <taxon>Musteloidea</taxon>
        <taxon>Mustelidae</taxon>
        <taxon>Guloninae</taxon>
        <taxon>Gulo</taxon>
    </lineage>
</organism>
<dbReference type="AlphaFoldDB" id="A0A9X9LD26"/>
<accession>A0A9X9LD26</accession>
<proteinExistence type="predicted"/>
<name>A0A9X9LD26_GULGU</name>
<dbReference type="EMBL" id="CYRY02000536">
    <property type="protein sequence ID" value="VCW50065.1"/>
    <property type="molecule type" value="Genomic_DNA"/>
</dbReference>
<reference evidence="1 2" key="1">
    <citation type="submission" date="2018-10" db="EMBL/GenBank/DDBJ databases">
        <authorList>
            <person name="Ekblom R."/>
            <person name="Jareborg N."/>
        </authorList>
    </citation>
    <scope>NUCLEOTIDE SEQUENCE [LARGE SCALE GENOMIC DNA]</scope>
    <source>
        <tissue evidence="1">Muscle</tissue>
    </source>
</reference>
<sequence length="55" mass="6063">MSPCVTFFPAPLPPGALPSRLVYLSFLPPHSRHRLLSFHHYTPRPHAGPHAAGPQ</sequence>